<sequence length="343" mass="36188">MLSWLPIMVMVVVAGIDLAAGPEGGFLPLVSLGPAFAGLIGTWRRTAAIGGVALLLCAGLGVYDGLFDTRRGWTAMASVAGVTLAGALAAGSRARREAELAGVRSIAEVTQSVLMRPVPRHVGELRTAVSYTSAVAESRIGGDLYEVVASPYGVRVIVGDVQGKGLAAVATAASVLGVFREAAHDEPDLTALATRLERTVAREEDGEKFVTAIIAEIHTDEQVAVLLNCGHPPPMIVRTDGSTDLPPPPAYALPLGLGMHGGEPPRTHRTRFAPGDQLLLYTDGVTEARDADGAFYPLRERAGLLGEADTEQALEALREDVVRHANGPLHDDAAMLLLRYRRR</sequence>
<dbReference type="SMART" id="SM00331">
    <property type="entry name" value="PP2C_SIG"/>
    <property type="match status" value="1"/>
</dbReference>
<feature type="transmembrane region" description="Helical" evidence="2">
    <location>
        <begin position="25"/>
        <end position="43"/>
    </location>
</feature>
<dbReference type="Proteomes" id="UP000659767">
    <property type="component" value="Unassembled WGS sequence"/>
</dbReference>
<feature type="transmembrane region" description="Helical" evidence="2">
    <location>
        <begin position="72"/>
        <end position="90"/>
    </location>
</feature>
<keyword evidence="1" id="KW-0378">Hydrolase</keyword>
<keyword evidence="2" id="KW-0472">Membrane</keyword>
<feature type="transmembrane region" description="Helical" evidence="2">
    <location>
        <begin position="48"/>
        <end position="66"/>
    </location>
</feature>
<keyword evidence="2" id="KW-1133">Transmembrane helix</keyword>
<dbReference type="EMBL" id="BMSZ01000003">
    <property type="protein sequence ID" value="GGS42472.1"/>
    <property type="molecule type" value="Genomic_DNA"/>
</dbReference>
<dbReference type="PANTHER" id="PTHR43156:SF2">
    <property type="entry name" value="STAGE II SPORULATION PROTEIN E"/>
    <property type="match status" value="1"/>
</dbReference>
<dbReference type="Gene3D" id="3.60.40.10">
    <property type="entry name" value="PPM-type phosphatase domain"/>
    <property type="match status" value="1"/>
</dbReference>
<evidence type="ECO:0000313" key="5">
    <source>
        <dbReference type="Proteomes" id="UP000659767"/>
    </source>
</evidence>
<dbReference type="InterPro" id="IPR001932">
    <property type="entry name" value="PPM-type_phosphatase-like_dom"/>
</dbReference>
<dbReference type="SUPFAM" id="SSF81606">
    <property type="entry name" value="PP2C-like"/>
    <property type="match status" value="1"/>
</dbReference>
<keyword evidence="5" id="KW-1185">Reference proteome</keyword>
<feature type="domain" description="PPM-type phosphatase" evidence="3">
    <location>
        <begin position="125"/>
        <end position="340"/>
    </location>
</feature>
<proteinExistence type="predicted"/>
<comment type="caution">
    <text evidence="4">The sequence shown here is derived from an EMBL/GenBank/DDBJ whole genome shotgun (WGS) entry which is preliminary data.</text>
</comment>
<evidence type="ECO:0000256" key="1">
    <source>
        <dbReference type="ARBA" id="ARBA00022801"/>
    </source>
</evidence>
<protein>
    <submittedName>
        <fullName evidence="4">Membrane protein</fullName>
    </submittedName>
</protein>
<evidence type="ECO:0000313" key="4">
    <source>
        <dbReference type="EMBL" id="GGS42472.1"/>
    </source>
</evidence>
<evidence type="ECO:0000259" key="3">
    <source>
        <dbReference type="SMART" id="SM00331"/>
    </source>
</evidence>
<dbReference type="Pfam" id="PF07228">
    <property type="entry name" value="SpoIIE"/>
    <property type="match status" value="1"/>
</dbReference>
<dbReference type="InterPro" id="IPR036457">
    <property type="entry name" value="PPM-type-like_dom_sf"/>
</dbReference>
<accession>A0ABQ2SX35</accession>
<reference evidence="5" key="1">
    <citation type="journal article" date="2019" name="Int. J. Syst. Evol. Microbiol.">
        <title>The Global Catalogue of Microorganisms (GCM) 10K type strain sequencing project: providing services to taxonomists for standard genome sequencing and annotation.</title>
        <authorList>
            <consortium name="The Broad Institute Genomics Platform"/>
            <consortium name="The Broad Institute Genome Sequencing Center for Infectious Disease"/>
            <person name="Wu L."/>
            <person name="Ma J."/>
        </authorList>
    </citation>
    <scope>NUCLEOTIDE SEQUENCE [LARGE SCALE GENOMIC DNA]</scope>
    <source>
        <strain evidence="5">JCM 4350</strain>
    </source>
</reference>
<name>A0ABQ2SX35_STRBA</name>
<gene>
    <name evidence="4" type="ORF">GCM10010253_15700</name>
</gene>
<organism evidence="4 5">
    <name type="scientific">Streptomyces badius</name>
    <dbReference type="NCBI Taxonomy" id="1941"/>
    <lineage>
        <taxon>Bacteria</taxon>
        <taxon>Bacillati</taxon>
        <taxon>Actinomycetota</taxon>
        <taxon>Actinomycetes</taxon>
        <taxon>Kitasatosporales</taxon>
        <taxon>Streptomycetaceae</taxon>
        <taxon>Streptomyces</taxon>
    </lineage>
</organism>
<evidence type="ECO:0000256" key="2">
    <source>
        <dbReference type="SAM" id="Phobius"/>
    </source>
</evidence>
<dbReference type="InterPro" id="IPR052016">
    <property type="entry name" value="Bact_Sigma-Reg"/>
</dbReference>
<dbReference type="PANTHER" id="PTHR43156">
    <property type="entry name" value="STAGE II SPORULATION PROTEIN E-RELATED"/>
    <property type="match status" value="1"/>
</dbReference>
<keyword evidence="2" id="KW-0812">Transmembrane</keyword>